<evidence type="ECO:0000256" key="3">
    <source>
        <dbReference type="ARBA" id="ARBA00022801"/>
    </source>
</evidence>
<evidence type="ECO:0000256" key="4">
    <source>
        <dbReference type="ARBA" id="ARBA00023134"/>
    </source>
</evidence>
<dbReference type="HOGENOM" id="CLU_1221339_0_0_1"/>
<dbReference type="eggNOG" id="KOG1424">
    <property type="taxonomic scope" value="Eukaryota"/>
</dbReference>
<dbReference type="PANTHER" id="PTHR45709">
    <property type="entry name" value="LARGE SUBUNIT GTPASE 1 HOMOLOG-RELATED"/>
    <property type="match status" value="1"/>
</dbReference>
<dbReference type="STRING" id="40148.A0A0E0A396"/>
<dbReference type="Proteomes" id="UP000026961">
    <property type="component" value="Chromosome 5"/>
</dbReference>
<accession>A0A0E0A396</accession>
<protein>
    <submittedName>
        <fullName evidence="5">Uncharacterized protein</fullName>
    </submittedName>
</protein>
<dbReference type="GO" id="GO:0005829">
    <property type="term" value="C:cytosol"/>
    <property type="evidence" value="ECO:0007669"/>
    <property type="project" value="TreeGrafter"/>
</dbReference>
<evidence type="ECO:0000256" key="2">
    <source>
        <dbReference type="ARBA" id="ARBA00022741"/>
    </source>
</evidence>
<evidence type="ECO:0000313" key="6">
    <source>
        <dbReference type="Proteomes" id="UP000026961"/>
    </source>
</evidence>
<dbReference type="GO" id="GO:0003924">
    <property type="term" value="F:GTPase activity"/>
    <property type="evidence" value="ECO:0007669"/>
    <property type="project" value="InterPro"/>
</dbReference>
<reference evidence="5" key="1">
    <citation type="submission" date="2015-04" db="UniProtKB">
        <authorList>
            <consortium name="EnsemblPlants"/>
        </authorList>
    </citation>
    <scope>IDENTIFICATION</scope>
</reference>
<dbReference type="AlphaFoldDB" id="A0A0E0A396"/>
<dbReference type="Gramene" id="OGLUM05G28630.3">
    <property type="protein sequence ID" value="OGLUM05G28630.3"/>
    <property type="gene ID" value="OGLUM05G28630"/>
</dbReference>
<dbReference type="InterPro" id="IPR043358">
    <property type="entry name" value="GNL1-like"/>
</dbReference>
<evidence type="ECO:0000313" key="5">
    <source>
        <dbReference type="EnsemblPlants" id="OGLUM05G28630.3"/>
    </source>
</evidence>
<evidence type="ECO:0000256" key="1">
    <source>
        <dbReference type="ARBA" id="ARBA00022490"/>
    </source>
</evidence>
<organism evidence="5">
    <name type="scientific">Oryza glumipatula</name>
    <dbReference type="NCBI Taxonomy" id="40148"/>
    <lineage>
        <taxon>Eukaryota</taxon>
        <taxon>Viridiplantae</taxon>
        <taxon>Streptophyta</taxon>
        <taxon>Embryophyta</taxon>
        <taxon>Tracheophyta</taxon>
        <taxon>Spermatophyta</taxon>
        <taxon>Magnoliopsida</taxon>
        <taxon>Liliopsida</taxon>
        <taxon>Poales</taxon>
        <taxon>Poaceae</taxon>
        <taxon>BOP clade</taxon>
        <taxon>Oryzoideae</taxon>
        <taxon>Oryzeae</taxon>
        <taxon>Oryzinae</taxon>
        <taxon>Oryza</taxon>
    </lineage>
</organism>
<dbReference type="EnsemblPlants" id="OGLUM05G28630.3">
    <property type="protein sequence ID" value="OGLUM05G28630.3"/>
    <property type="gene ID" value="OGLUM05G28630"/>
</dbReference>
<keyword evidence="2" id="KW-0547">Nucleotide-binding</keyword>
<dbReference type="PANTHER" id="PTHR45709:SF2">
    <property type="entry name" value="LARGE SUBUNIT GTPASE 1 HOMOLOG"/>
    <property type="match status" value="1"/>
</dbReference>
<dbReference type="GO" id="GO:0005525">
    <property type="term" value="F:GTP binding"/>
    <property type="evidence" value="ECO:0007669"/>
    <property type="project" value="UniProtKB-KW"/>
</dbReference>
<name>A0A0E0A396_9ORYZ</name>
<keyword evidence="1" id="KW-0963">Cytoplasm</keyword>
<proteinExistence type="predicted"/>
<sequence length="227" mass="25750">MVAPKSCPGDQFACGFVVENTTRQHVVADGLISIFCSVPFHSTRPSVEGAWSLQCRELNKSYEWLVPMCLHLVRVIHFCKLEENDKLVLTPFEKNVDIWRQLWRVLERSDLDLRMVADLEPRSMGMARASRRRTPAERQEVEEVGGQSRRHTTWVIYCSAPHLPVKQSAHQRSQVLLLLVLPRFPSPAAAIIQRHWLGLCYAPPPSSEYDGMLNAARNGAPQPLVTT</sequence>
<keyword evidence="4" id="KW-0342">GTP-binding</keyword>
<keyword evidence="3" id="KW-0378">Hydrolase</keyword>
<reference evidence="5" key="2">
    <citation type="submission" date="2018-05" db="EMBL/GenBank/DDBJ databases">
        <title>OgluRS3 (Oryza glumaepatula Reference Sequence Version 3).</title>
        <authorList>
            <person name="Zhang J."/>
            <person name="Kudrna D."/>
            <person name="Lee S."/>
            <person name="Talag J."/>
            <person name="Welchert J."/>
            <person name="Wing R.A."/>
        </authorList>
    </citation>
    <scope>NUCLEOTIDE SEQUENCE [LARGE SCALE GENOMIC DNA]</scope>
</reference>
<keyword evidence="6" id="KW-1185">Reference proteome</keyword>